<feature type="compositionally biased region" description="Gly residues" evidence="1">
    <location>
        <begin position="88"/>
        <end position="98"/>
    </location>
</feature>
<keyword evidence="3" id="KW-1185">Reference proteome</keyword>
<protein>
    <submittedName>
        <fullName evidence="2">Uncharacterized protein</fullName>
    </submittedName>
</protein>
<dbReference type="Proteomes" id="UP000054498">
    <property type="component" value="Unassembled WGS sequence"/>
</dbReference>
<dbReference type="GeneID" id="25732382"/>
<dbReference type="AlphaFoldDB" id="A0A0D2IZC5"/>
<evidence type="ECO:0000313" key="3">
    <source>
        <dbReference type="Proteomes" id="UP000054498"/>
    </source>
</evidence>
<dbReference type="EMBL" id="KK104983">
    <property type="protein sequence ID" value="KIY93177.1"/>
    <property type="molecule type" value="Genomic_DNA"/>
</dbReference>
<dbReference type="KEGG" id="mng:MNEG_14786"/>
<accession>A0A0D2IZC5</accession>
<gene>
    <name evidence="2" type="ORF">MNEG_14786</name>
</gene>
<reference evidence="2 3" key="1">
    <citation type="journal article" date="2013" name="BMC Genomics">
        <title>Reconstruction of the lipid metabolism for the microalga Monoraphidium neglectum from its genome sequence reveals characteristics suitable for biofuel production.</title>
        <authorList>
            <person name="Bogen C."/>
            <person name="Al-Dilaimi A."/>
            <person name="Albersmeier A."/>
            <person name="Wichmann J."/>
            <person name="Grundmann M."/>
            <person name="Rupp O."/>
            <person name="Lauersen K.J."/>
            <person name="Blifernez-Klassen O."/>
            <person name="Kalinowski J."/>
            <person name="Goesmann A."/>
            <person name="Mussgnug J.H."/>
            <person name="Kruse O."/>
        </authorList>
    </citation>
    <scope>NUCLEOTIDE SEQUENCE [LARGE SCALE GENOMIC DNA]</scope>
    <source>
        <strain evidence="2 3">SAG 48.87</strain>
    </source>
</reference>
<feature type="region of interest" description="Disordered" evidence="1">
    <location>
        <begin position="74"/>
        <end position="98"/>
    </location>
</feature>
<evidence type="ECO:0000313" key="2">
    <source>
        <dbReference type="EMBL" id="KIY93177.1"/>
    </source>
</evidence>
<sequence>MEAGRSRAHAPARDAGLDGADGLGALAFDSAVSFAHHPRPAQHMRGVGDLDISVRSGRSYVSAASSKVTQQVDIADDEPPLSVREALGGAGVGGEAPM</sequence>
<proteinExistence type="predicted"/>
<organism evidence="2 3">
    <name type="scientific">Monoraphidium neglectum</name>
    <dbReference type="NCBI Taxonomy" id="145388"/>
    <lineage>
        <taxon>Eukaryota</taxon>
        <taxon>Viridiplantae</taxon>
        <taxon>Chlorophyta</taxon>
        <taxon>core chlorophytes</taxon>
        <taxon>Chlorophyceae</taxon>
        <taxon>CS clade</taxon>
        <taxon>Sphaeropleales</taxon>
        <taxon>Selenastraceae</taxon>
        <taxon>Monoraphidium</taxon>
    </lineage>
</organism>
<name>A0A0D2IZC5_9CHLO</name>
<evidence type="ECO:0000256" key="1">
    <source>
        <dbReference type="SAM" id="MobiDB-lite"/>
    </source>
</evidence>
<dbReference type="RefSeq" id="XP_013892197.1">
    <property type="nucleotide sequence ID" value="XM_014036743.1"/>
</dbReference>